<dbReference type="Proteomes" id="UP000316806">
    <property type="component" value="Chromosome"/>
</dbReference>
<dbReference type="SUPFAM" id="SSF51735">
    <property type="entry name" value="NAD(P)-binding Rossmann-fold domains"/>
    <property type="match status" value="1"/>
</dbReference>
<sequence length="300" mass="31805">MNAERTASPNARRTDLQDQRTDPQEAPEAARETTPETDAEADPETAARTAVVTGAGSGIGRSVALELLRAGWSVALAGRRDDPLRETADLSAAELGDAVRERALCVRADVSAPDDVAALFAAARERFGRLGLLFNNAGTFGPGGVPVEELPYDAWRHVVDTNLNGAFLCAQAAFRQMKEQEPRGGRIINNGSVSAHAPRPHSVAYTATKHALTGLTKSLSLDGRPYRIAVGQIDIGNAATDMTARMRSGILQADGDVAVEPVMDVADVARTVRHMAELPLEANVQFATVLATAMPYIGRG</sequence>
<dbReference type="FunFam" id="3.40.50.720:FF:000084">
    <property type="entry name" value="Short-chain dehydrogenase reductase"/>
    <property type="match status" value="1"/>
</dbReference>
<organism evidence="6 7">
    <name type="scientific">Streptomyces spectabilis</name>
    <dbReference type="NCBI Taxonomy" id="68270"/>
    <lineage>
        <taxon>Bacteria</taxon>
        <taxon>Bacillati</taxon>
        <taxon>Actinomycetota</taxon>
        <taxon>Actinomycetes</taxon>
        <taxon>Kitasatosporales</taxon>
        <taxon>Streptomycetaceae</taxon>
        <taxon>Streptomyces</taxon>
    </lineage>
</organism>
<dbReference type="GO" id="GO:0016491">
    <property type="term" value="F:oxidoreductase activity"/>
    <property type="evidence" value="ECO:0007669"/>
    <property type="project" value="UniProtKB-KW"/>
</dbReference>
<dbReference type="SMART" id="SM00822">
    <property type="entry name" value="PKS_KR"/>
    <property type="match status" value="1"/>
</dbReference>
<feature type="domain" description="Ketoreductase" evidence="5">
    <location>
        <begin position="48"/>
        <end position="236"/>
    </location>
</feature>
<evidence type="ECO:0000313" key="7">
    <source>
        <dbReference type="Proteomes" id="UP000316806"/>
    </source>
</evidence>
<dbReference type="PRINTS" id="PR00080">
    <property type="entry name" value="SDRFAMILY"/>
</dbReference>
<dbReference type="CDD" id="cd05233">
    <property type="entry name" value="SDR_c"/>
    <property type="match status" value="1"/>
</dbReference>
<dbReference type="Gene3D" id="3.40.50.720">
    <property type="entry name" value="NAD(P)-binding Rossmann-like Domain"/>
    <property type="match status" value="1"/>
</dbReference>
<dbReference type="PRINTS" id="PR00081">
    <property type="entry name" value="GDHRDH"/>
</dbReference>
<reference evidence="6 7" key="1">
    <citation type="journal article" date="2019" name="J. Ind. Microbiol. Biotechnol.">
        <title>The complete genomic sequence of Streptomyces spectabilis NRRL-2792 and identification of secondary metabolite biosynthetic gene clusters.</title>
        <authorList>
            <person name="Sinha A."/>
            <person name="Phillips-Salemka S."/>
            <person name="Niraula T.A."/>
            <person name="Short K.A."/>
            <person name="Niraula N.P."/>
        </authorList>
    </citation>
    <scope>NUCLEOTIDE SEQUENCE [LARGE SCALE GENOMIC DNA]</scope>
    <source>
        <strain evidence="6 7">NRRL 2792</strain>
    </source>
</reference>
<dbReference type="PANTHER" id="PTHR43669">
    <property type="entry name" value="5-KETO-D-GLUCONATE 5-REDUCTASE"/>
    <property type="match status" value="1"/>
</dbReference>
<evidence type="ECO:0000256" key="3">
    <source>
        <dbReference type="RuleBase" id="RU000363"/>
    </source>
</evidence>
<dbReference type="InterPro" id="IPR036291">
    <property type="entry name" value="NAD(P)-bd_dom_sf"/>
</dbReference>
<gene>
    <name evidence="6" type="ORF">FH965_12130</name>
</gene>
<evidence type="ECO:0000313" key="6">
    <source>
        <dbReference type="EMBL" id="QDQ11239.1"/>
    </source>
</evidence>
<name>A0A516R6E5_STRST</name>
<evidence type="ECO:0000256" key="2">
    <source>
        <dbReference type="ARBA" id="ARBA00023002"/>
    </source>
</evidence>
<protein>
    <submittedName>
        <fullName evidence="6">SDR family oxidoreductase</fullName>
    </submittedName>
</protein>
<feature type="compositionally biased region" description="Basic and acidic residues" evidence="4">
    <location>
        <begin position="12"/>
        <end position="34"/>
    </location>
</feature>
<accession>A0A516R6E5</accession>
<comment type="similarity">
    <text evidence="1 3">Belongs to the short-chain dehydrogenases/reductases (SDR) family.</text>
</comment>
<dbReference type="InterPro" id="IPR002347">
    <property type="entry name" value="SDR_fam"/>
</dbReference>
<feature type="region of interest" description="Disordered" evidence="4">
    <location>
        <begin position="1"/>
        <end position="45"/>
    </location>
</feature>
<dbReference type="RefSeq" id="WP_144003139.1">
    <property type="nucleotide sequence ID" value="NZ_CP040916.1"/>
</dbReference>
<dbReference type="Pfam" id="PF00106">
    <property type="entry name" value="adh_short"/>
    <property type="match status" value="1"/>
</dbReference>
<evidence type="ECO:0000259" key="5">
    <source>
        <dbReference type="SMART" id="SM00822"/>
    </source>
</evidence>
<dbReference type="AlphaFoldDB" id="A0A516R6E5"/>
<dbReference type="EMBL" id="CP040916">
    <property type="protein sequence ID" value="QDQ11239.1"/>
    <property type="molecule type" value="Genomic_DNA"/>
</dbReference>
<dbReference type="InterPro" id="IPR057326">
    <property type="entry name" value="KR_dom"/>
</dbReference>
<feature type="compositionally biased region" description="Polar residues" evidence="4">
    <location>
        <begin position="1"/>
        <end position="11"/>
    </location>
</feature>
<dbReference type="PROSITE" id="PS00061">
    <property type="entry name" value="ADH_SHORT"/>
    <property type="match status" value="1"/>
</dbReference>
<proteinExistence type="inferred from homology"/>
<dbReference type="InterPro" id="IPR020904">
    <property type="entry name" value="Sc_DH/Rdtase_CS"/>
</dbReference>
<dbReference type="PANTHER" id="PTHR43669:SF12">
    <property type="entry name" value="BLR5618 PROTEIN"/>
    <property type="match status" value="1"/>
</dbReference>
<keyword evidence="2" id="KW-0560">Oxidoreductase</keyword>
<evidence type="ECO:0000256" key="4">
    <source>
        <dbReference type="SAM" id="MobiDB-lite"/>
    </source>
</evidence>
<evidence type="ECO:0000256" key="1">
    <source>
        <dbReference type="ARBA" id="ARBA00006484"/>
    </source>
</evidence>